<keyword evidence="7" id="KW-1185">Reference proteome</keyword>
<accession>A0A9Q5I5R0</accession>
<dbReference type="PROSITE" id="PS00141">
    <property type="entry name" value="ASP_PROTEASE"/>
    <property type="match status" value="1"/>
</dbReference>
<keyword evidence="4" id="KW-0378">Hydrolase</keyword>
<feature type="active site" evidence="3">
    <location>
        <position position="315"/>
    </location>
</feature>
<dbReference type="PANTHER" id="PTHR47966">
    <property type="entry name" value="BETA-SITE APP-CLEAVING ENZYME, ISOFORM A-RELATED"/>
    <property type="match status" value="1"/>
</dbReference>
<dbReference type="SUPFAM" id="SSF50630">
    <property type="entry name" value="Acid proteases"/>
    <property type="match status" value="1"/>
</dbReference>
<gene>
    <name evidence="6" type="ORF">A7U60_g869</name>
</gene>
<proteinExistence type="inferred from homology"/>
<dbReference type="PANTHER" id="PTHR47966:SF51">
    <property type="entry name" value="BETA-SITE APP-CLEAVING ENZYME, ISOFORM A-RELATED"/>
    <property type="match status" value="1"/>
</dbReference>
<dbReference type="InterPro" id="IPR034164">
    <property type="entry name" value="Pepsin-like_dom"/>
</dbReference>
<evidence type="ECO:0000256" key="2">
    <source>
        <dbReference type="ARBA" id="ARBA00022750"/>
    </source>
</evidence>
<evidence type="ECO:0000256" key="4">
    <source>
        <dbReference type="RuleBase" id="RU000454"/>
    </source>
</evidence>
<sequence length="456" mass="48465">MSSTPKTLSAPMTAHLNLKHDKSKHKCLANQICALDKLRIEKHLQSKYPFGPAAHHNEAFKTALVSTKPFSNDTTTVDVTNAVVTYTMDVGIGANDDKYTLLIDTGSSNTFAGSDKTYKETSTSQNTGNTVRVTYGSGSFRGKQYLDRVALSPSLVINHQGIGVTTKEEAQVRHTSSILQQKWSYGSFQGFDGVDGILGIGPVELTVGTVSDDQPVPTVTDNLYKQKLIPKNSIGISYVPTIGSGGDLSGELTFGGEDQSKFVDGISYFPITSTAPSGSYWGIDQSVSYGPAGSDPSSGSKGFTTILDNTAGILDTGTTLLYLASDAFAAYQKATGAKLDSTTGLLKITSAQYEKLGSLYFTFGTTAKKAFELVPDAQIWPRELNTTIGGDADSIYLVAADSGSKSGSGLDFINGFVWLQRFYTVYDTENSQIGIASTQYTKATSNFGGSSAASKS</sequence>
<feature type="active site" evidence="3">
    <location>
        <position position="104"/>
    </location>
</feature>
<feature type="domain" description="Peptidase A1" evidence="5">
    <location>
        <begin position="86"/>
        <end position="436"/>
    </location>
</feature>
<dbReference type="GO" id="GO:0004190">
    <property type="term" value="F:aspartic-type endopeptidase activity"/>
    <property type="evidence" value="ECO:0007669"/>
    <property type="project" value="UniProtKB-KW"/>
</dbReference>
<dbReference type="PRINTS" id="PR00792">
    <property type="entry name" value="PEPSIN"/>
</dbReference>
<evidence type="ECO:0000256" key="3">
    <source>
        <dbReference type="PIRSR" id="PIRSR601461-1"/>
    </source>
</evidence>
<evidence type="ECO:0000259" key="5">
    <source>
        <dbReference type="PROSITE" id="PS51767"/>
    </source>
</evidence>
<organism evidence="6 7">
    <name type="scientific">Sanghuangporus baumii</name>
    <name type="common">Phellinus baumii</name>
    <dbReference type="NCBI Taxonomy" id="108892"/>
    <lineage>
        <taxon>Eukaryota</taxon>
        <taxon>Fungi</taxon>
        <taxon>Dikarya</taxon>
        <taxon>Basidiomycota</taxon>
        <taxon>Agaricomycotina</taxon>
        <taxon>Agaricomycetes</taxon>
        <taxon>Hymenochaetales</taxon>
        <taxon>Hymenochaetaceae</taxon>
        <taxon>Sanghuangporus</taxon>
    </lineage>
</organism>
<dbReference type="InterPro" id="IPR021109">
    <property type="entry name" value="Peptidase_aspartic_dom_sf"/>
</dbReference>
<protein>
    <submittedName>
        <fullName evidence="6">Acid protease</fullName>
    </submittedName>
</protein>
<comment type="caution">
    <text evidence="6">The sequence shown here is derived from an EMBL/GenBank/DDBJ whole genome shotgun (WGS) entry which is preliminary data.</text>
</comment>
<dbReference type="GO" id="GO:0006508">
    <property type="term" value="P:proteolysis"/>
    <property type="evidence" value="ECO:0007669"/>
    <property type="project" value="UniProtKB-KW"/>
</dbReference>
<evidence type="ECO:0000313" key="6">
    <source>
        <dbReference type="EMBL" id="OCB91850.1"/>
    </source>
</evidence>
<dbReference type="InterPro" id="IPR033121">
    <property type="entry name" value="PEPTIDASE_A1"/>
</dbReference>
<comment type="similarity">
    <text evidence="1 4">Belongs to the peptidase A1 family.</text>
</comment>
<reference evidence="6" key="1">
    <citation type="submission" date="2016-06" db="EMBL/GenBank/DDBJ databases">
        <title>Draft Genome sequence of the fungus Inonotus baumii.</title>
        <authorList>
            <person name="Zhu H."/>
            <person name="Lin W."/>
        </authorList>
    </citation>
    <scope>NUCLEOTIDE SEQUENCE</scope>
    <source>
        <strain evidence="6">821</strain>
    </source>
</reference>
<dbReference type="PROSITE" id="PS51767">
    <property type="entry name" value="PEPTIDASE_A1"/>
    <property type="match status" value="1"/>
</dbReference>
<dbReference type="Proteomes" id="UP000757232">
    <property type="component" value="Unassembled WGS sequence"/>
</dbReference>
<evidence type="ECO:0000256" key="1">
    <source>
        <dbReference type="ARBA" id="ARBA00007447"/>
    </source>
</evidence>
<dbReference type="AlphaFoldDB" id="A0A9Q5I5R0"/>
<keyword evidence="2 4" id="KW-0064">Aspartyl protease</keyword>
<dbReference type="InterPro" id="IPR001461">
    <property type="entry name" value="Aspartic_peptidase_A1"/>
</dbReference>
<dbReference type="InterPro" id="IPR001969">
    <property type="entry name" value="Aspartic_peptidase_AS"/>
</dbReference>
<dbReference type="EMBL" id="LNZH02000057">
    <property type="protein sequence ID" value="OCB91850.1"/>
    <property type="molecule type" value="Genomic_DNA"/>
</dbReference>
<dbReference type="CDD" id="cd05471">
    <property type="entry name" value="pepsin_like"/>
    <property type="match status" value="1"/>
</dbReference>
<dbReference type="Pfam" id="PF00026">
    <property type="entry name" value="Asp"/>
    <property type="match status" value="1"/>
</dbReference>
<dbReference type="OrthoDB" id="771136at2759"/>
<keyword evidence="4 6" id="KW-0645">Protease</keyword>
<evidence type="ECO:0000313" key="7">
    <source>
        <dbReference type="Proteomes" id="UP000757232"/>
    </source>
</evidence>
<name>A0A9Q5I5R0_SANBA</name>
<dbReference type="Gene3D" id="2.40.70.10">
    <property type="entry name" value="Acid Proteases"/>
    <property type="match status" value="2"/>
</dbReference>